<keyword evidence="2" id="KW-0201">Cytochrome c-type biogenesis</keyword>
<dbReference type="SUPFAM" id="SSF52833">
    <property type="entry name" value="Thioredoxin-like"/>
    <property type="match status" value="1"/>
</dbReference>
<dbReference type="InterPro" id="IPR000866">
    <property type="entry name" value="AhpC/TSA"/>
</dbReference>
<name>A0A072NT50_SCHAZ</name>
<dbReference type="EMBL" id="JJRY01000001">
    <property type="protein sequence ID" value="KEF40596.1"/>
    <property type="molecule type" value="Genomic_DNA"/>
</dbReference>
<keyword evidence="3" id="KW-0735">Signal-anchor</keyword>
<dbReference type="GO" id="GO:0016209">
    <property type="term" value="F:antioxidant activity"/>
    <property type="evidence" value="ECO:0007669"/>
    <property type="project" value="InterPro"/>
</dbReference>
<gene>
    <name evidence="7" type="ORF">M670_00623</name>
</gene>
<dbReference type="GO" id="GO:0017004">
    <property type="term" value="P:cytochrome complex assembly"/>
    <property type="evidence" value="ECO:0007669"/>
    <property type="project" value="UniProtKB-KW"/>
</dbReference>
<dbReference type="PANTHER" id="PTHR42852:SF6">
    <property type="entry name" value="THIOL:DISULFIDE INTERCHANGE PROTEIN DSBE"/>
    <property type="match status" value="1"/>
</dbReference>
<organism evidence="7 8">
    <name type="scientific">Schinkia azotoformans MEV2011</name>
    <dbReference type="NCBI Taxonomy" id="1348973"/>
    <lineage>
        <taxon>Bacteria</taxon>
        <taxon>Bacillati</taxon>
        <taxon>Bacillota</taxon>
        <taxon>Bacilli</taxon>
        <taxon>Bacillales</taxon>
        <taxon>Bacillaceae</taxon>
        <taxon>Calidifontibacillus/Schinkia group</taxon>
        <taxon>Schinkia</taxon>
    </lineage>
</organism>
<dbReference type="PANTHER" id="PTHR42852">
    <property type="entry name" value="THIOL:DISULFIDE INTERCHANGE PROTEIN DSBE"/>
    <property type="match status" value="1"/>
</dbReference>
<keyword evidence="3" id="KW-0812">Transmembrane</keyword>
<dbReference type="InterPro" id="IPR013766">
    <property type="entry name" value="Thioredoxin_domain"/>
</dbReference>
<comment type="subcellular location">
    <subcellularLocation>
        <location evidence="1">Cell envelope</location>
    </subcellularLocation>
</comment>
<evidence type="ECO:0000256" key="4">
    <source>
        <dbReference type="ARBA" id="ARBA00023157"/>
    </source>
</evidence>
<proteinExistence type="predicted"/>
<dbReference type="GO" id="GO:0030313">
    <property type="term" value="C:cell envelope"/>
    <property type="evidence" value="ECO:0007669"/>
    <property type="project" value="UniProtKB-SubCell"/>
</dbReference>
<comment type="caution">
    <text evidence="7">The sequence shown here is derived from an EMBL/GenBank/DDBJ whole genome shotgun (WGS) entry which is preliminary data.</text>
</comment>
<evidence type="ECO:0000256" key="3">
    <source>
        <dbReference type="ARBA" id="ARBA00022968"/>
    </source>
</evidence>
<dbReference type="NCBIfam" id="NF002854">
    <property type="entry name" value="PRK03147.1"/>
    <property type="match status" value="1"/>
</dbReference>
<evidence type="ECO:0000256" key="2">
    <source>
        <dbReference type="ARBA" id="ARBA00022748"/>
    </source>
</evidence>
<accession>A0A072NT50</accession>
<keyword evidence="4" id="KW-1015">Disulfide bond</keyword>
<dbReference type="PROSITE" id="PS51352">
    <property type="entry name" value="THIOREDOXIN_2"/>
    <property type="match status" value="1"/>
</dbReference>
<evidence type="ECO:0000313" key="8">
    <source>
        <dbReference type="Proteomes" id="UP000027936"/>
    </source>
</evidence>
<evidence type="ECO:0000256" key="5">
    <source>
        <dbReference type="ARBA" id="ARBA00023284"/>
    </source>
</evidence>
<dbReference type="PATRIC" id="fig|1348973.3.peg.611"/>
<dbReference type="GO" id="GO:0016491">
    <property type="term" value="F:oxidoreductase activity"/>
    <property type="evidence" value="ECO:0007669"/>
    <property type="project" value="InterPro"/>
</dbReference>
<protein>
    <submittedName>
        <fullName evidence="7">Peroxiredoxin</fullName>
    </submittedName>
</protein>
<evidence type="ECO:0000313" key="7">
    <source>
        <dbReference type="EMBL" id="KEF40596.1"/>
    </source>
</evidence>
<keyword evidence="5" id="KW-0676">Redox-active center</keyword>
<dbReference type="InterPro" id="IPR050553">
    <property type="entry name" value="Thioredoxin_ResA/DsbE_sf"/>
</dbReference>
<dbReference type="Proteomes" id="UP000027936">
    <property type="component" value="Unassembled WGS sequence"/>
</dbReference>
<dbReference type="CDD" id="cd02966">
    <property type="entry name" value="TlpA_like_family"/>
    <property type="match status" value="1"/>
</dbReference>
<feature type="domain" description="Thioredoxin" evidence="6">
    <location>
        <begin position="35"/>
        <end position="173"/>
    </location>
</feature>
<dbReference type="AlphaFoldDB" id="A0A072NT50"/>
<dbReference type="InterPro" id="IPR036249">
    <property type="entry name" value="Thioredoxin-like_sf"/>
</dbReference>
<dbReference type="Pfam" id="PF00578">
    <property type="entry name" value="AhpC-TSA"/>
    <property type="match status" value="1"/>
</dbReference>
<evidence type="ECO:0000259" key="6">
    <source>
        <dbReference type="PROSITE" id="PS51352"/>
    </source>
</evidence>
<sequence>MKKKRLVVRTMILLVLVGALAYTLYTTFFTDKQLVGIGDEAPNFVLTDLNGNRVEFDSYRGKGVFLNFWGTWCKPCEKEMPYIENQYQVYKDLGVEVLAVNVGEPELSVKNFVERKGMTFPVAIDEKLEVMDAYGVNPLPTTFLVDKDGKIVDIITGQLTEELIKSHMERIKP</sequence>
<dbReference type="Gene3D" id="3.40.30.10">
    <property type="entry name" value="Glutaredoxin"/>
    <property type="match status" value="1"/>
</dbReference>
<evidence type="ECO:0000256" key="1">
    <source>
        <dbReference type="ARBA" id="ARBA00004196"/>
    </source>
</evidence>
<reference evidence="7 8" key="1">
    <citation type="submission" date="2014-04" db="EMBL/GenBank/DDBJ databases">
        <title>Draft genome sequence of Bacillus azotoformans MEV2011, a (co-) denitrifying strain unable to grow in the presence of oxygen.</title>
        <authorList>
            <person name="Nielsen M."/>
            <person name="Schreiber L."/>
            <person name="Finster K."/>
            <person name="Schramm A."/>
        </authorList>
    </citation>
    <scope>NUCLEOTIDE SEQUENCE [LARGE SCALE GENOMIC DNA]</scope>
    <source>
        <strain evidence="7 8">MEV2011</strain>
    </source>
</reference>